<reference evidence="1 2" key="1">
    <citation type="submission" date="2014-02" db="EMBL/GenBank/DDBJ databases">
        <title>Expanding our view of genomic diversity in Candidatus Accumulibacter clades.</title>
        <authorList>
            <person name="Skennerton C.T."/>
            <person name="Barr J.J."/>
            <person name="Slater F.R."/>
            <person name="Bond P.L."/>
            <person name="Tyson G.W."/>
        </authorList>
    </citation>
    <scope>NUCLEOTIDE SEQUENCE [LARGE SCALE GENOMIC DNA]</scope>
    <source>
        <strain evidence="2">BA-91</strain>
    </source>
</reference>
<comment type="caution">
    <text evidence="1">The sequence shown here is derived from an EMBL/GenBank/DDBJ whole genome shotgun (WGS) entry which is preliminary data.</text>
</comment>
<dbReference type="EMBL" id="JDVG02000124">
    <property type="protein sequence ID" value="KFB73992.1"/>
    <property type="molecule type" value="Genomic_DNA"/>
</dbReference>
<dbReference type="Proteomes" id="UP000020077">
    <property type="component" value="Unassembled WGS sequence"/>
</dbReference>
<evidence type="ECO:0000313" key="1">
    <source>
        <dbReference type="EMBL" id="KFB73992.1"/>
    </source>
</evidence>
<accession>A0A080LYK9</accession>
<name>A0A080LYK9_9PROT</name>
<gene>
    <name evidence="1" type="ORF">AW09_000731</name>
</gene>
<organism evidence="1 2">
    <name type="scientific">Candidatus Accumulibacter phosphatis</name>
    <dbReference type="NCBI Taxonomy" id="327160"/>
    <lineage>
        <taxon>Bacteria</taxon>
        <taxon>Pseudomonadati</taxon>
        <taxon>Pseudomonadota</taxon>
        <taxon>Betaproteobacteria</taxon>
        <taxon>Candidatus Accumulibacter</taxon>
    </lineage>
</organism>
<proteinExistence type="predicted"/>
<dbReference type="AlphaFoldDB" id="A0A080LYK9"/>
<evidence type="ECO:0000313" key="2">
    <source>
        <dbReference type="Proteomes" id="UP000020077"/>
    </source>
</evidence>
<sequence>MTLERSIAGPLAIDSGYLLTLSDSIVDAGSGSTATLPALALGAATGNAELAWGPNLVVRGLTAFGRVRVQTARGEGGLFVHRLEVHDNQDSHTVDVSIGQRGSCLKFCWFSGDHDRLPQHFGCVFGREARLRFSAESFGRPGYAQLRLDCDRRIREDGPASDEMGAFGYLRNTHKWKNIGIRLQEFMPVGVRPVLIPIT</sequence>
<protein>
    <submittedName>
        <fullName evidence="1">Uncharacterized protein</fullName>
    </submittedName>
</protein>